<keyword evidence="3" id="KW-1185">Reference proteome</keyword>
<accession>A0A9X0R269</accession>
<dbReference type="EMBL" id="JACOMF010000051">
    <property type="protein sequence ID" value="MBC4018344.1"/>
    <property type="molecule type" value="Genomic_DNA"/>
</dbReference>
<sequence length="60" mass="6614">MRLPDAAQPEDLIGSILQLLDLDLALQDHSTLSRRAETLEVARLRRGRDPVHLLVGSTGL</sequence>
<dbReference type="AlphaFoldDB" id="A0A9X0R269"/>
<dbReference type="Proteomes" id="UP000600101">
    <property type="component" value="Unassembled WGS sequence"/>
</dbReference>
<evidence type="ECO:0000313" key="2">
    <source>
        <dbReference type="EMBL" id="MBC4018344.1"/>
    </source>
</evidence>
<evidence type="ECO:0000259" key="1">
    <source>
        <dbReference type="Pfam" id="PF13737"/>
    </source>
</evidence>
<organism evidence="2 3">
    <name type="scientific">Siccirubricoccus deserti</name>
    <dbReference type="NCBI Taxonomy" id="2013562"/>
    <lineage>
        <taxon>Bacteria</taxon>
        <taxon>Pseudomonadati</taxon>
        <taxon>Pseudomonadota</taxon>
        <taxon>Alphaproteobacteria</taxon>
        <taxon>Acetobacterales</taxon>
        <taxon>Roseomonadaceae</taxon>
        <taxon>Siccirubricoccus</taxon>
    </lineage>
</organism>
<gene>
    <name evidence="2" type="ORF">H7965_23955</name>
</gene>
<comment type="caution">
    <text evidence="2">The sequence shown here is derived from an EMBL/GenBank/DDBJ whole genome shotgun (WGS) entry which is preliminary data.</text>
</comment>
<dbReference type="Pfam" id="PF13737">
    <property type="entry name" value="DDE_Tnp_1_5"/>
    <property type="match status" value="1"/>
</dbReference>
<name>A0A9X0R269_9PROT</name>
<dbReference type="InterPro" id="IPR025668">
    <property type="entry name" value="Tnp_DDE_dom"/>
</dbReference>
<protein>
    <submittedName>
        <fullName evidence="2">Transposase</fullName>
    </submittedName>
</protein>
<dbReference type="RefSeq" id="WP_186773097.1">
    <property type="nucleotide sequence ID" value="NZ_JACOMF010000051.1"/>
</dbReference>
<reference evidence="2" key="1">
    <citation type="submission" date="2020-08" db="EMBL/GenBank/DDBJ databases">
        <authorList>
            <person name="Hu Y."/>
            <person name="Nguyen S.V."/>
            <person name="Li F."/>
            <person name="Fanning S."/>
        </authorList>
    </citation>
    <scope>NUCLEOTIDE SEQUENCE</scope>
    <source>
        <strain evidence="2">SYSU D8009</strain>
    </source>
</reference>
<proteinExistence type="predicted"/>
<feature type="domain" description="Transposase DDE" evidence="1">
    <location>
        <begin position="8"/>
        <end position="60"/>
    </location>
</feature>
<evidence type="ECO:0000313" key="3">
    <source>
        <dbReference type="Proteomes" id="UP000600101"/>
    </source>
</evidence>